<proteinExistence type="predicted"/>
<protein>
    <recommendedName>
        <fullName evidence="5">MYND-type domain-containing protein</fullName>
    </recommendedName>
</protein>
<dbReference type="PROSITE" id="PS50865">
    <property type="entry name" value="ZF_MYND_2"/>
    <property type="match status" value="1"/>
</dbReference>
<keyword evidence="1" id="KW-0479">Metal-binding</keyword>
<organism evidence="6 7">
    <name type="scientific">Heliocybe sulcata</name>
    <dbReference type="NCBI Taxonomy" id="5364"/>
    <lineage>
        <taxon>Eukaryota</taxon>
        <taxon>Fungi</taxon>
        <taxon>Dikarya</taxon>
        <taxon>Basidiomycota</taxon>
        <taxon>Agaricomycotina</taxon>
        <taxon>Agaricomycetes</taxon>
        <taxon>Gloeophyllales</taxon>
        <taxon>Gloeophyllaceae</taxon>
        <taxon>Heliocybe</taxon>
    </lineage>
</organism>
<sequence>MGQGHALERICAVIGVGMSLGTSQYRSASSNSVKSGAKKVHTPLGSVGQDMIRRFDKVWNKKGQSVQQTEDPGFGAFWLETVSDGRDGKSEGVCAACGKPAGDETLTLDESQNEDLERTNNHTIPPSPWCFYDTRGRFAEEDRMGAYDTSRCFNSLEGDCWKLLTKSEDAMSTLVTEDSDAKLRCERENSIVQSQPATPLLPPKRSDAAHAILTSHMSAAASPLKETIVDVDSPSLSQINKASNSTSGMSLACTERLLFDEPGRLGVSRSQLAYRVQRSLSPRIAQISHVRHRSIAKRVFWGQNRLGPITGSDLKACRGCKKVLYCSVKCQKWHWKTTHKKQCAAQAKVEPSQPEPYYRLPVAVAREHISRAKAAVAEIIVHKGGCFWLWSGFCGIY</sequence>
<evidence type="ECO:0000313" key="7">
    <source>
        <dbReference type="Proteomes" id="UP000305948"/>
    </source>
</evidence>
<gene>
    <name evidence="6" type="ORF">OE88DRAFT_1643015</name>
</gene>
<evidence type="ECO:0000313" key="6">
    <source>
        <dbReference type="EMBL" id="TFK54535.1"/>
    </source>
</evidence>
<reference evidence="6 7" key="1">
    <citation type="journal article" date="2019" name="Nat. Ecol. Evol.">
        <title>Megaphylogeny resolves global patterns of mushroom evolution.</title>
        <authorList>
            <person name="Varga T."/>
            <person name="Krizsan K."/>
            <person name="Foldi C."/>
            <person name="Dima B."/>
            <person name="Sanchez-Garcia M."/>
            <person name="Sanchez-Ramirez S."/>
            <person name="Szollosi G.J."/>
            <person name="Szarkandi J.G."/>
            <person name="Papp V."/>
            <person name="Albert L."/>
            <person name="Andreopoulos W."/>
            <person name="Angelini C."/>
            <person name="Antonin V."/>
            <person name="Barry K.W."/>
            <person name="Bougher N.L."/>
            <person name="Buchanan P."/>
            <person name="Buyck B."/>
            <person name="Bense V."/>
            <person name="Catcheside P."/>
            <person name="Chovatia M."/>
            <person name="Cooper J."/>
            <person name="Damon W."/>
            <person name="Desjardin D."/>
            <person name="Finy P."/>
            <person name="Geml J."/>
            <person name="Haridas S."/>
            <person name="Hughes K."/>
            <person name="Justo A."/>
            <person name="Karasinski D."/>
            <person name="Kautmanova I."/>
            <person name="Kiss B."/>
            <person name="Kocsube S."/>
            <person name="Kotiranta H."/>
            <person name="LaButti K.M."/>
            <person name="Lechner B.E."/>
            <person name="Liimatainen K."/>
            <person name="Lipzen A."/>
            <person name="Lukacs Z."/>
            <person name="Mihaltcheva S."/>
            <person name="Morgado L.N."/>
            <person name="Niskanen T."/>
            <person name="Noordeloos M.E."/>
            <person name="Ohm R.A."/>
            <person name="Ortiz-Santana B."/>
            <person name="Ovrebo C."/>
            <person name="Racz N."/>
            <person name="Riley R."/>
            <person name="Savchenko A."/>
            <person name="Shiryaev A."/>
            <person name="Soop K."/>
            <person name="Spirin V."/>
            <person name="Szebenyi C."/>
            <person name="Tomsovsky M."/>
            <person name="Tulloss R.E."/>
            <person name="Uehling J."/>
            <person name="Grigoriev I.V."/>
            <person name="Vagvolgyi C."/>
            <person name="Papp T."/>
            <person name="Martin F.M."/>
            <person name="Miettinen O."/>
            <person name="Hibbett D.S."/>
            <person name="Nagy L.G."/>
        </authorList>
    </citation>
    <scope>NUCLEOTIDE SEQUENCE [LARGE SCALE GENOMIC DNA]</scope>
    <source>
        <strain evidence="6 7">OMC1185</strain>
    </source>
</reference>
<name>A0A5C3NC15_9AGAM</name>
<evidence type="ECO:0000256" key="1">
    <source>
        <dbReference type="ARBA" id="ARBA00022723"/>
    </source>
</evidence>
<dbReference type="GO" id="GO:0008270">
    <property type="term" value="F:zinc ion binding"/>
    <property type="evidence" value="ECO:0007669"/>
    <property type="project" value="UniProtKB-KW"/>
</dbReference>
<dbReference type="InterPro" id="IPR002893">
    <property type="entry name" value="Znf_MYND"/>
</dbReference>
<dbReference type="Proteomes" id="UP000305948">
    <property type="component" value="Unassembled WGS sequence"/>
</dbReference>
<dbReference type="SUPFAM" id="SSF144232">
    <property type="entry name" value="HIT/MYND zinc finger-like"/>
    <property type="match status" value="1"/>
</dbReference>
<evidence type="ECO:0000256" key="3">
    <source>
        <dbReference type="ARBA" id="ARBA00022833"/>
    </source>
</evidence>
<keyword evidence="2 4" id="KW-0863">Zinc-finger</keyword>
<dbReference type="Gene3D" id="6.10.140.2220">
    <property type="match status" value="1"/>
</dbReference>
<evidence type="ECO:0000256" key="4">
    <source>
        <dbReference type="PROSITE-ProRule" id="PRU00134"/>
    </source>
</evidence>
<feature type="domain" description="MYND-type" evidence="5">
    <location>
        <begin position="317"/>
        <end position="343"/>
    </location>
</feature>
<accession>A0A5C3NC15</accession>
<evidence type="ECO:0000256" key="2">
    <source>
        <dbReference type="ARBA" id="ARBA00022771"/>
    </source>
</evidence>
<evidence type="ECO:0000259" key="5">
    <source>
        <dbReference type="PROSITE" id="PS50865"/>
    </source>
</evidence>
<dbReference type="OrthoDB" id="432970at2759"/>
<dbReference type="EMBL" id="ML213506">
    <property type="protein sequence ID" value="TFK54535.1"/>
    <property type="molecule type" value="Genomic_DNA"/>
</dbReference>
<dbReference type="AlphaFoldDB" id="A0A5C3NC15"/>
<keyword evidence="3" id="KW-0862">Zinc</keyword>
<dbReference type="Pfam" id="PF01753">
    <property type="entry name" value="zf-MYND"/>
    <property type="match status" value="1"/>
</dbReference>
<dbReference type="STRING" id="5364.A0A5C3NC15"/>
<keyword evidence="7" id="KW-1185">Reference proteome</keyword>